<dbReference type="KEGG" id="nsr:NS506_03200"/>
<reference evidence="4" key="1">
    <citation type="submission" date="2015-07" db="EMBL/GenBank/DDBJ databases">
        <title>Nocardia seriolae U-1 whole genome shotgun sequence.</title>
        <authorList>
            <person name="Imajoh M."/>
            <person name="Fukumoto Y."/>
            <person name="Sukeda M."/>
            <person name="Yamane J."/>
            <person name="Yamasaki K."/>
            <person name="Shimizu M."/>
            <person name="Ohnishi K."/>
            <person name="Oshima S."/>
        </authorList>
    </citation>
    <scope>NUCLEOTIDE SEQUENCE [LARGE SCALE GENOMIC DNA]</scope>
    <source>
        <strain evidence="4">U-1</strain>
    </source>
</reference>
<dbReference type="Proteomes" id="UP000180166">
    <property type="component" value="Chromosome"/>
</dbReference>
<proteinExistence type="predicted"/>
<evidence type="ECO:0000313" key="2">
    <source>
        <dbReference type="EMBL" id="APA97253.1"/>
    </source>
</evidence>
<organism evidence="3 4">
    <name type="scientific">Nocardia seriolae</name>
    <dbReference type="NCBI Taxonomy" id="37332"/>
    <lineage>
        <taxon>Bacteria</taxon>
        <taxon>Bacillati</taxon>
        <taxon>Actinomycetota</taxon>
        <taxon>Actinomycetes</taxon>
        <taxon>Mycobacteriales</taxon>
        <taxon>Nocardiaceae</taxon>
        <taxon>Nocardia</taxon>
    </lineage>
</organism>
<feature type="region of interest" description="Disordered" evidence="1">
    <location>
        <begin position="49"/>
        <end position="71"/>
    </location>
</feature>
<keyword evidence="4" id="KW-1185">Reference proteome</keyword>
<name>A0A0B8NNC6_9NOCA</name>
<dbReference type="EMBL" id="CP017839">
    <property type="protein sequence ID" value="APA97253.1"/>
    <property type="molecule type" value="Genomic_DNA"/>
</dbReference>
<accession>A0A0B8NNC6</accession>
<dbReference type="AlphaFoldDB" id="A0A0B8NNC6"/>
<dbReference type="OrthoDB" id="9984981at2"/>
<evidence type="ECO:0000313" key="5">
    <source>
        <dbReference type="Proteomes" id="UP000180166"/>
    </source>
</evidence>
<evidence type="ECO:0000256" key="1">
    <source>
        <dbReference type="SAM" id="MobiDB-lite"/>
    </source>
</evidence>
<dbReference type="RefSeq" id="WP_033090969.1">
    <property type="nucleotide sequence ID" value="NZ_AP017900.1"/>
</dbReference>
<reference evidence="2 5" key="3">
    <citation type="submission" date="2016-10" db="EMBL/GenBank/DDBJ databases">
        <title>Genome sequence of Nocardia seriolae strain EM150506, isolated from Anguila japonica.</title>
        <authorList>
            <person name="Han H.-J."/>
        </authorList>
    </citation>
    <scope>NUCLEOTIDE SEQUENCE [LARGE SCALE GENOMIC DNA]</scope>
    <source>
        <strain evidence="2 5">EM150506</strain>
    </source>
</reference>
<reference evidence="3 4" key="2">
    <citation type="journal article" date="2016" name="Genome Announc.">
        <title>Draft Genome Sequence of Erythromycin- and Oxytetracycline-Sensitive Nocardia seriolae Strain U-1 (NBRC 110359).</title>
        <authorList>
            <person name="Imajoh M."/>
            <person name="Sukeda M."/>
            <person name="Shimizu M."/>
            <person name="Yamane J."/>
            <person name="Ohnishi K."/>
            <person name="Oshima S."/>
        </authorList>
    </citation>
    <scope>NUCLEOTIDE SEQUENCE [LARGE SCALE GENOMIC DNA]</scope>
    <source>
        <strain evidence="3 4">U-1</strain>
    </source>
</reference>
<dbReference type="EMBL" id="BBYQ01000259">
    <property type="protein sequence ID" value="GAP33404.1"/>
    <property type="molecule type" value="Genomic_DNA"/>
</dbReference>
<evidence type="ECO:0000313" key="3">
    <source>
        <dbReference type="EMBL" id="GAP33404.1"/>
    </source>
</evidence>
<protein>
    <submittedName>
        <fullName evidence="3">Uncharacterized protein</fullName>
    </submittedName>
</protein>
<dbReference type="Proteomes" id="UP000037179">
    <property type="component" value="Unassembled WGS sequence"/>
</dbReference>
<evidence type="ECO:0000313" key="4">
    <source>
        <dbReference type="Proteomes" id="UP000037179"/>
    </source>
</evidence>
<sequence>MSAALLPFLLGVTAGGLLTWPATVLDSYGRTPVSTYWTVAAITSRIELERREEEHANHRPRTANSSEREYG</sequence>
<gene>
    <name evidence="2" type="ORF">NS506_03200</name>
    <name evidence="3" type="ORF">NSK11_contig00259-0006</name>
</gene>
<dbReference type="GeneID" id="93373837"/>